<accession>Q01S12</accession>
<keyword evidence="7" id="KW-0456">Lyase</keyword>
<dbReference type="eggNOG" id="COG0684">
    <property type="taxonomic scope" value="Bacteria"/>
</dbReference>
<evidence type="ECO:0000256" key="5">
    <source>
        <dbReference type="ARBA" id="ARBA00022723"/>
    </source>
</evidence>
<dbReference type="NCBIfam" id="TIGR02798">
    <property type="entry name" value="ligK_PcmE"/>
    <property type="match status" value="1"/>
</dbReference>
<dbReference type="OrthoDB" id="9784786at2"/>
<evidence type="ECO:0000256" key="2">
    <source>
        <dbReference type="ARBA" id="ARBA00001946"/>
    </source>
</evidence>
<evidence type="ECO:0000256" key="8">
    <source>
        <dbReference type="ARBA" id="ARBA00061585"/>
    </source>
</evidence>
<dbReference type="GO" id="GO:0032259">
    <property type="term" value="P:methylation"/>
    <property type="evidence" value="ECO:0007669"/>
    <property type="project" value="UniProtKB-KW"/>
</dbReference>
<dbReference type="EC" id="4.1.3.17" evidence="4"/>
<evidence type="ECO:0000256" key="7">
    <source>
        <dbReference type="ARBA" id="ARBA00023239"/>
    </source>
</evidence>
<dbReference type="KEGG" id="sus:Acid_6636"/>
<evidence type="ECO:0000256" key="4">
    <source>
        <dbReference type="ARBA" id="ARBA00012213"/>
    </source>
</evidence>
<dbReference type="SUPFAM" id="SSF89562">
    <property type="entry name" value="RraA-like"/>
    <property type="match status" value="1"/>
</dbReference>
<comment type="cofactor">
    <cofactor evidence="2 9">
        <name>Mg(2+)</name>
        <dbReference type="ChEBI" id="CHEBI:18420"/>
    </cofactor>
</comment>
<dbReference type="GO" id="GO:0019336">
    <property type="term" value="P:phenol-containing compound catabolic process"/>
    <property type="evidence" value="ECO:0007669"/>
    <property type="project" value="UniProtKB-ARBA"/>
</dbReference>
<dbReference type="EMBL" id="CP000473">
    <property type="protein sequence ID" value="ABJ87558.1"/>
    <property type="molecule type" value="Genomic_DNA"/>
</dbReference>
<name>Q01S12_SOLUE</name>
<dbReference type="PANTHER" id="PTHR33254:SF16">
    <property type="entry name" value="BLR3842 PROTEIN"/>
    <property type="match status" value="1"/>
</dbReference>
<dbReference type="Pfam" id="PF03737">
    <property type="entry name" value="RraA-like"/>
    <property type="match status" value="1"/>
</dbReference>
<keyword evidence="10" id="KW-0489">Methyltransferase</keyword>
<dbReference type="GO" id="GO:0072329">
    <property type="term" value="P:monocarboxylic acid catabolic process"/>
    <property type="evidence" value="ECO:0007669"/>
    <property type="project" value="UniProtKB-ARBA"/>
</dbReference>
<dbReference type="FunFam" id="3.50.30.40:FF:000002">
    <property type="entry name" value="4-carboxy-4-hydroxy-2-oxoadipate aldolase/oxaloacetate decarboxylase"/>
    <property type="match status" value="1"/>
</dbReference>
<dbReference type="STRING" id="234267.Acid_6636"/>
<keyword evidence="6 9" id="KW-0460">Magnesium</keyword>
<evidence type="ECO:0000313" key="10">
    <source>
        <dbReference type="EMBL" id="ABJ87558.1"/>
    </source>
</evidence>
<gene>
    <name evidence="10" type="ordered locus">Acid_6636</name>
</gene>
<feature type="binding site" evidence="9">
    <location>
        <begin position="95"/>
        <end position="98"/>
    </location>
    <ligand>
        <name>substrate</name>
    </ligand>
</feature>
<dbReference type="Gene3D" id="3.50.30.40">
    <property type="entry name" value="Ribonuclease E inhibitor RraA/RraA-like"/>
    <property type="match status" value="1"/>
</dbReference>
<dbReference type="InterPro" id="IPR014165">
    <property type="entry name" value="LigK_PcmE"/>
</dbReference>
<dbReference type="InParanoid" id="Q01S12"/>
<comment type="similarity">
    <text evidence="8">Belongs to the LigK/PcmE family.</text>
</comment>
<evidence type="ECO:0000256" key="1">
    <source>
        <dbReference type="ARBA" id="ARBA00001342"/>
    </source>
</evidence>
<dbReference type="GO" id="GO:0042537">
    <property type="term" value="P:benzene-containing compound metabolic process"/>
    <property type="evidence" value="ECO:0007669"/>
    <property type="project" value="UniProtKB-ARBA"/>
</dbReference>
<dbReference type="CDD" id="cd16841">
    <property type="entry name" value="RraA_family"/>
    <property type="match status" value="1"/>
</dbReference>
<protein>
    <recommendedName>
        <fullName evidence="4">4-hydroxy-4-methyl-2-oxoglutarate aldolase</fullName>
        <ecNumber evidence="4">4.1.3.17</ecNumber>
    </recommendedName>
</protein>
<feature type="binding site" evidence="9">
    <location>
        <position position="117"/>
    </location>
    <ligand>
        <name>substrate</name>
    </ligand>
</feature>
<dbReference type="InterPro" id="IPR005493">
    <property type="entry name" value="RraA/RraA-like"/>
</dbReference>
<keyword evidence="5 9" id="KW-0479">Metal-binding</keyword>
<keyword evidence="10" id="KW-0808">Transferase</keyword>
<proteinExistence type="inferred from homology"/>
<sequence>MKPTIRRRIERPDAAVVRLLGELGVATVHESQGRGGLLRPYMRPIYPAARVAGPAVTVSCQPGDNLMIHASIDVVQSGDVLVVTTTAESTDGMFGELLAESCRAHGVVGLVIDAGVRDVSELTAMAFPVWSKAISAQGTVKATAGSVNVPVVCAGALVRPGDVIVGDQDGVVVVPRETAAEIAILGEQRRAKEERTRERLRAGEKALDLYGLRARLKELGVEYE</sequence>
<evidence type="ECO:0000256" key="6">
    <source>
        <dbReference type="ARBA" id="ARBA00022842"/>
    </source>
</evidence>
<evidence type="ECO:0000256" key="9">
    <source>
        <dbReference type="PIRSR" id="PIRSR605493-1"/>
    </source>
</evidence>
<dbReference type="GO" id="GO:0008168">
    <property type="term" value="F:methyltransferase activity"/>
    <property type="evidence" value="ECO:0007669"/>
    <property type="project" value="UniProtKB-KW"/>
</dbReference>
<dbReference type="InterPro" id="IPR036704">
    <property type="entry name" value="RraA/RraA-like_sf"/>
</dbReference>
<dbReference type="GO" id="GO:0047443">
    <property type="term" value="F:4-hydroxy-4-methyl-2-oxoglutarate aldolase activity"/>
    <property type="evidence" value="ECO:0007669"/>
    <property type="project" value="UniProtKB-EC"/>
</dbReference>
<dbReference type="AlphaFoldDB" id="Q01S12"/>
<comment type="catalytic activity">
    <reaction evidence="1">
        <text>4-hydroxy-4-methyl-2-oxoglutarate = 2 pyruvate</text>
        <dbReference type="Rhea" id="RHEA:22748"/>
        <dbReference type="ChEBI" id="CHEBI:15361"/>
        <dbReference type="ChEBI" id="CHEBI:58276"/>
        <dbReference type="EC" id="4.1.3.17"/>
    </reaction>
</comment>
<organism evidence="10">
    <name type="scientific">Solibacter usitatus (strain Ellin6076)</name>
    <dbReference type="NCBI Taxonomy" id="234267"/>
    <lineage>
        <taxon>Bacteria</taxon>
        <taxon>Pseudomonadati</taxon>
        <taxon>Acidobacteriota</taxon>
        <taxon>Terriglobia</taxon>
        <taxon>Bryobacterales</taxon>
        <taxon>Solibacteraceae</taxon>
        <taxon>Candidatus Solibacter</taxon>
    </lineage>
</organism>
<dbReference type="PANTHER" id="PTHR33254">
    <property type="entry name" value="4-HYDROXY-4-METHYL-2-OXOGLUTARATE ALDOLASE 3-RELATED"/>
    <property type="match status" value="1"/>
</dbReference>
<feature type="binding site" evidence="9">
    <location>
        <position position="118"/>
    </location>
    <ligand>
        <name>Mg(2+)</name>
        <dbReference type="ChEBI" id="CHEBI:18420"/>
    </ligand>
</feature>
<dbReference type="GO" id="GO:0046872">
    <property type="term" value="F:metal ion binding"/>
    <property type="evidence" value="ECO:0007669"/>
    <property type="project" value="UniProtKB-KW"/>
</dbReference>
<dbReference type="NCBIfam" id="NF006731">
    <property type="entry name" value="PRK09262.1"/>
    <property type="match status" value="1"/>
</dbReference>
<comment type="subunit">
    <text evidence="3">Homohexamer.</text>
</comment>
<dbReference type="HOGENOM" id="CLU_072626_3_2_0"/>
<evidence type="ECO:0000256" key="3">
    <source>
        <dbReference type="ARBA" id="ARBA00011643"/>
    </source>
</evidence>
<reference evidence="10" key="1">
    <citation type="submission" date="2006-10" db="EMBL/GenBank/DDBJ databases">
        <title>Complete sequence of Solibacter usitatus Ellin6076.</title>
        <authorList>
            <consortium name="US DOE Joint Genome Institute"/>
            <person name="Copeland A."/>
            <person name="Lucas S."/>
            <person name="Lapidus A."/>
            <person name="Barry K."/>
            <person name="Detter J.C."/>
            <person name="Glavina del Rio T."/>
            <person name="Hammon N."/>
            <person name="Israni S."/>
            <person name="Dalin E."/>
            <person name="Tice H."/>
            <person name="Pitluck S."/>
            <person name="Thompson L.S."/>
            <person name="Brettin T."/>
            <person name="Bruce D."/>
            <person name="Han C."/>
            <person name="Tapia R."/>
            <person name="Gilna P."/>
            <person name="Schmutz J."/>
            <person name="Larimer F."/>
            <person name="Land M."/>
            <person name="Hauser L."/>
            <person name="Kyrpides N."/>
            <person name="Mikhailova N."/>
            <person name="Janssen P.H."/>
            <person name="Kuske C.R."/>
            <person name="Richardson P."/>
        </authorList>
    </citation>
    <scope>NUCLEOTIDE SEQUENCE</scope>
    <source>
        <strain evidence="10">Ellin6076</strain>
    </source>
</reference>